<dbReference type="PATRIC" id="fig|52133.19.peg.789"/>
<reference evidence="1 2" key="1">
    <citation type="journal article" date="2016" name="Sci. Rep.">
        <title>Genomic and phenotypic characterization of the species Acinetobacter venetianus.</title>
        <authorList>
            <person name="Fondi M."/>
            <person name="Maida I."/>
            <person name="Perrin E."/>
            <person name="Orlandini V."/>
            <person name="La Torre L."/>
            <person name="Bosi E."/>
            <person name="Negroni A."/>
            <person name="Zanaroli G."/>
            <person name="Fava F."/>
            <person name="Decorosi F."/>
            <person name="Giovannetti L."/>
            <person name="Viti C."/>
            <person name="Vaneechoutte M."/>
            <person name="Dijkshoorn L."/>
            <person name="Fani R."/>
        </authorList>
    </citation>
    <scope>NUCLEOTIDE SEQUENCE [LARGE SCALE GENOMIC DNA]</scope>
    <source>
        <strain evidence="1 2">LUH13518</strain>
    </source>
</reference>
<organism evidence="1 2">
    <name type="scientific">Acinetobacter venetianus</name>
    <dbReference type="NCBI Taxonomy" id="52133"/>
    <lineage>
        <taxon>Bacteria</taxon>
        <taxon>Pseudomonadati</taxon>
        <taxon>Pseudomonadota</taxon>
        <taxon>Gammaproteobacteria</taxon>
        <taxon>Moraxellales</taxon>
        <taxon>Moraxellaceae</taxon>
        <taxon>Acinetobacter</taxon>
    </lineage>
</organism>
<dbReference type="Proteomes" id="UP000075544">
    <property type="component" value="Unassembled WGS sequence"/>
</dbReference>
<proteinExistence type="predicted"/>
<name>A0A150HZ83_9GAMM</name>
<protein>
    <submittedName>
        <fullName evidence="1">Uncharacterized protein</fullName>
    </submittedName>
</protein>
<comment type="caution">
    <text evidence="1">The sequence shown here is derived from an EMBL/GenBank/DDBJ whole genome shotgun (WGS) entry which is preliminary data.</text>
</comment>
<evidence type="ECO:0000313" key="1">
    <source>
        <dbReference type="EMBL" id="KXZ72158.1"/>
    </source>
</evidence>
<dbReference type="AlphaFoldDB" id="A0A150HZ83"/>
<accession>A0A150HZ83</accession>
<sequence length="61" mass="6713">MQSALKQLESCHALDVDGMLQAKQHTQTLVSMAKGVELKQMINLLFRFVGSVMLGSMVMST</sequence>
<evidence type="ECO:0000313" key="2">
    <source>
        <dbReference type="Proteomes" id="UP000075544"/>
    </source>
</evidence>
<dbReference type="EMBL" id="JRHX01000030">
    <property type="protein sequence ID" value="KXZ72158.1"/>
    <property type="molecule type" value="Genomic_DNA"/>
</dbReference>
<gene>
    <name evidence="1" type="ORF">AVENLUH13518_00769</name>
</gene>